<evidence type="ECO:0000313" key="5">
    <source>
        <dbReference type="WBParaSite" id="ASIM_0000565101-mRNA-1"/>
    </source>
</evidence>
<name>A0A0M3JDG4_ANISI</name>
<keyword evidence="1" id="KW-0472">Membrane</keyword>
<evidence type="ECO:0000259" key="2">
    <source>
        <dbReference type="PROSITE" id="PS50290"/>
    </source>
</evidence>
<dbReference type="GO" id="GO:0031931">
    <property type="term" value="C:TORC1 complex"/>
    <property type="evidence" value="ECO:0007669"/>
    <property type="project" value="TreeGrafter"/>
</dbReference>
<keyword evidence="1" id="KW-1133">Transmembrane helix</keyword>
<reference evidence="5" key="1">
    <citation type="submission" date="2017-02" db="UniProtKB">
        <authorList>
            <consortium name="WormBaseParasite"/>
        </authorList>
    </citation>
    <scope>IDENTIFICATION</scope>
</reference>
<keyword evidence="1" id="KW-0812">Transmembrane</keyword>
<dbReference type="WBParaSite" id="ASIM_0000565101-mRNA-1">
    <property type="protein sequence ID" value="ASIM_0000565101-mRNA-1"/>
    <property type="gene ID" value="ASIM_0000565101"/>
</dbReference>
<dbReference type="Pfam" id="PF00454">
    <property type="entry name" value="PI3_PI4_kinase"/>
    <property type="match status" value="1"/>
</dbReference>
<dbReference type="GO" id="GO:0016242">
    <property type="term" value="P:negative regulation of macroautophagy"/>
    <property type="evidence" value="ECO:0007669"/>
    <property type="project" value="TreeGrafter"/>
</dbReference>
<keyword evidence="4" id="KW-1185">Reference proteome</keyword>
<dbReference type="EMBL" id="UYRR01010646">
    <property type="protein sequence ID" value="VDK25550.1"/>
    <property type="molecule type" value="Genomic_DNA"/>
</dbReference>
<dbReference type="InterPro" id="IPR011009">
    <property type="entry name" value="Kinase-like_dom_sf"/>
</dbReference>
<evidence type="ECO:0000313" key="4">
    <source>
        <dbReference type="Proteomes" id="UP000267096"/>
    </source>
</evidence>
<evidence type="ECO:0000256" key="1">
    <source>
        <dbReference type="SAM" id="Phobius"/>
    </source>
</evidence>
<dbReference type="InterPro" id="IPR050517">
    <property type="entry name" value="DDR_Repair_Kinase"/>
</dbReference>
<dbReference type="PROSITE" id="PS50290">
    <property type="entry name" value="PI3_4_KINASE_3"/>
    <property type="match status" value="1"/>
</dbReference>
<sequence length="148" mass="16625">MVHALGPTQIEGTFRLSCEHVLTKLRAGKEVLLTILDAFVYDPLVDWAAAHDHLVSNATVGVATTLAVYGMCMTHVHLILKFLVPLSRFSKASASTFVCFVLIKWIVCCETGIIEKLCKFLWSVHQMLIMNSVFFQLIARDFRHGCTR</sequence>
<dbReference type="GO" id="GO:0005737">
    <property type="term" value="C:cytoplasm"/>
    <property type="evidence" value="ECO:0007669"/>
    <property type="project" value="TreeGrafter"/>
</dbReference>
<reference evidence="3 4" key="2">
    <citation type="submission" date="2018-11" db="EMBL/GenBank/DDBJ databases">
        <authorList>
            <consortium name="Pathogen Informatics"/>
        </authorList>
    </citation>
    <scope>NUCLEOTIDE SEQUENCE [LARGE SCALE GENOMIC DNA]</scope>
</reference>
<dbReference type="InterPro" id="IPR036940">
    <property type="entry name" value="PI3/4_kinase_cat_sf"/>
</dbReference>
<feature type="transmembrane region" description="Helical" evidence="1">
    <location>
        <begin position="60"/>
        <end position="80"/>
    </location>
</feature>
<dbReference type="Proteomes" id="UP000267096">
    <property type="component" value="Unassembled WGS sequence"/>
</dbReference>
<protein>
    <submittedName>
        <fullName evidence="5">Serine/threonine-protein kinase smg-1 (inferred by orthology to a C. elegans protein)</fullName>
    </submittedName>
</protein>
<dbReference type="SUPFAM" id="SSF56112">
    <property type="entry name" value="Protein kinase-like (PK-like)"/>
    <property type="match status" value="1"/>
</dbReference>
<dbReference type="AlphaFoldDB" id="A0A0M3JDG4"/>
<dbReference type="GO" id="GO:0004674">
    <property type="term" value="F:protein serine/threonine kinase activity"/>
    <property type="evidence" value="ECO:0007669"/>
    <property type="project" value="TreeGrafter"/>
</dbReference>
<feature type="domain" description="PI3K/PI4K catalytic" evidence="2">
    <location>
        <begin position="1"/>
        <end position="91"/>
    </location>
</feature>
<dbReference type="GO" id="GO:0005634">
    <property type="term" value="C:nucleus"/>
    <property type="evidence" value="ECO:0007669"/>
    <property type="project" value="TreeGrafter"/>
</dbReference>
<proteinExistence type="predicted"/>
<dbReference type="PANTHER" id="PTHR11139:SF119">
    <property type="entry name" value="SERINE_THREONINE-PROTEIN KINASE SMG1"/>
    <property type="match status" value="1"/>
</dbReference>
<dbReference type="PANTHER" id="PTHR11139">
    <property type="entry name" value="ATAXIA TELANGIECTASIA MUTATED ATM -RELATED"/>
    <property type="match status" value="1"/>
</dbReference>
<dbReference type="GO" id="GO:0031932">
    <property type="term" value="C:TORC2 complex"/>
    <property type="evidence" value="ECO:0007669"/>
    <property type="project" value="TreeGrafter"/>
</dbReference>
<gene>
    <name evidence="3" type="ORF">ASIM_LOCUS5446</name>
</gene>
<dbReference type="InterPro" id="IPR000403">
    <property type="entry name" value="PI3/4_kinase_cat_dom"/>
</dbReference>
<organism evidence="5">
    <name type="scientific">Anisakis simplex</name>
    <name type="common">Herring worm</name>
    <dbReference type="NCBI Taxonomy" id="6269"/>
    <lineage>
        <taxon>Eukaryota</taxon>
        <taxon>Metazoa</taxon>
        <taxon>Ecdysozoa</taxon>
        <taxon>Nematoda</taxon>
        <taxon>Chromadorea</taxon>
        <taxon>Rhabditida</taxon>
        <taxon>Spirurina</taxon>
        <taxon>Ascaridomorpha</taxon>
        <taxon>Ascaridoidea</taxon>
        <taxon>Anisakidae</taxon>
        <taxon>Anisakis</taxon>
        <taxon>Anisakis simplex complex</taxon>
    </lineage>
</organism>
<dbReference type="GO" id="GO:0031929">
    <property type="term" value="P:TOR signaling"/>
    <property type="evidence" value="ECO:0007669"/>
    <property type="project" value="TreeGrafter"/>
</dbReference>
<evidence type="ECO:0000313" key="3">
    <source>
        <dbReference type="EMBL" id="VDK25550.1"/>
    </source>
</evidence>
<dbReference type="Gene3D" id="1.10.1070.11">
    <property type="entry name" value="Phosphatidylinositol 3-/4-kinase, catalytic domain"/>
    <property type="match status" value="1"/>
</dbReference>
<dbReference type="OrthoDB" id="10012281at2759"/>
<accession>A0A0M3JDG4</accession>
<feature type="transmembrane region" description="Helical" evidence="1">
    <location>
        <begin position="92"/>
        <end position="114"/>
    </location>
</feature>